<proteinExistence type="predicted"/>
<dbReference type="AlphaFoldDB" id="A0AB72ZIT7"/>
<dbReference type="Proteomes" id="UP000003231">
    <property type="component" value="Unassembled WGS sequence"/>
</dbReference>
<name>A0AB72ZIT7_YERPE</name>
<organism evidence="1 2">
    <name type="scientific">Yersinia pestis PY-08</name>
    <dbReference type="NCBI Taxonomy" id="992134"/>
    <lineage>
        <taxon>Bacteria</taxon>
        <taxon>Pseudomonadati</taxon>
        <taxon>Pseudomonadota</taxon>
        <taxon>Gammaproteobacteria</taxon>
        <taxon>Enterobacterales</taxon>
        <taxon>Yersiniaceae</taxon>
        <taxon>Yersinia</taxon>
    </lineage>
</organism>
<protein>
    <recommendedName>
        <fullName evidence="3">Transposase</fullName>
    </recommendedName>
</protein>
<evidence type="ECO:0000313" key="2">
    <source>
        <dbReference type="Proteomes" id="UP000003231"/>
    </source>
</evidence>
<gene>
    <name evidence="1" type="ORF">YPPY08_2257</name>
</gene>
<reference evidence="1 2" key="1">
    <citation type="submission" date="2012-05" db="EMBL/GenBank/DDBJ databases">
        <title>Genome sequence of Yersinia Pestis PY-08.</title>
        <authorList>
            <person name="Santana-Cruz I."/>
            <person name="Sengamalay N."/>
            <person name="McCracken C."/>
            <person name="Daugherty S.C."/>
            <person name="Maroo A."/>
            <person name="Vara P.G."/>
            <person name="Tallon L.J."/>
            <person name="Sadzewicz L."/>
            <person name="Vinetz J.M."/>
            <person name="Cespedes Zambrano M.J."/>
            <person name="Fraser-Liggett C.M."/>
            <person name="Tettelin H."/>
        </authorList>
    </citation>
    <scope>NUCLEOTIDE SEQUENCE [LARGE SCALE GENOMIC DNA]</scope>
    <source>
        <strain evidence="1 2">PY-08</strain>
    </source>
</reference>
<dbReference type="EMBL" id="AKRT01000283">
    <property type="protein sequence ID" value="EIR19156.1"/>
    <property type="molecule type" value="Genomic_DNA"/>
</dbReference>
<accession>A0AB72ZIT7</accession>
<comment type="caution">
    <text evidence="1">The sequence shown here is derived from an EMBL/GenBank/DDBJ whole genome shotgun (WGS) entry which is preliminary data.</text>
</comment>
<feature type="non-terminal residue" evidence="1">
    <location>
        <position position="49"/>
    </location>
</feature>
<evidence type="ECO:0000313" key="1">
    <source>
        <dbReference type="EMBL" id="EIR19156.1"/>
    </source>
</evidence>
<sequence>MRIVNDGGIQTDGQKLFARKASAAFTTFQQILPERFAIRRFRKMAGGGE</sequence>
<evidence type="ECO:0008006" key="3">
    <source>
        <dbReference type="Google" id="ProtNLM"/>
    </source>
</evidence>